<organism evidence="1 2">
    <name type="scientific">Persea americana</name>
    <name type="common">Avocado</name>
    <dbReference type="NCBI Taxonomy" id="3435"/>
    <lineage>
        <taxon>Eukaryota</taxon>
        <taxon>Viridiplantae</taxon>
        <taxon>Streptophyta</taxon>
        <taxon>Embryophyta</taxon>
        <taxon>Tracheophyta</taxon>
        <taxon>Spermatophyta</taxon>
        <taxon>Magnoliopsida</taxon>
        <taxon>Magnoliidae</taxon>
        <taxon>Laurales</taxon>
        <taxon>Lauraceae</taxon>
        <taxon>Persea</taxon>
    </lineage>
</organism>
<comment type="caution">
    <text evidence="1">The sequence shown here is derived from an EMBL/GenBank/DDBJ whole genome shotgun (WGS) entry which is preliminary data.</text>
</comment>
<evidence type="ECO:0000313" key="1">
    <source>
        <dbReference type="EMBL" id="KAJ8643710.1"/>
    </source>
</evidence>
<keyword evidence="2" id="KW-1185">Reference proteome</keyword>
<accession>A0ACC2MDK5</accession>
<protein>
    <submittedName>
        <fullName evidence="1">Uncharacterized protein</fullName>
    </submittedName>
</protein>
<reference evidence="1 2" key="1">
    <citation type="journal article" date="2022" name="Hortic Res">
        <title>A haplotype resolved chromosomal level avocado genome allows analysis of novel avocado genes.</title>
        <authorList>
            <person name="Nath O."/>
            <person name="Fletcher S.J."/>
            <person name="Hayward A."/>
            <person name="Shaw L.M."/>
            <person name="Masouleh A.K."/>
            <person name="Furtado A."/>
            <person name="Henry R.J."/>
            <person name="Mitter N."/>
        </authorList>
    </citation>
    <scope>NUCLEOTIDE SEQUENCE [LARGE SCALE GENOMIC DNA]</scope>
    <source>
        <strain evidence="2">cv. Hass</strain>
    </source>
</reference>
<gene>
    <name evidence="1" type="ORF">MRB53_005458</name>
</gene>
<dbReference type="Proteomes" id="UP001234297">
    <property type="component" value="Chromosome 2"/>
</dbReference>
<name>A0ACC2MDK5_PERAE</name>
<sequence>MNINNVPLDCRKYMGNILDLGPLAVPVKVQLRTTNPTTSSSLGYLPRLPTLIPWPGPRKMLDMVTLVLTGAKRDAVITAAVADDRTGDLDPI</sequence>
<dbReference type="EMBL" id="CM056810">
    <property type="protein sequence ID" value="KAJ8643710.1"/>
    <property type="molecule type" value="Genomic_DNA"/>
</dbReference>
<proteinExistence type="predicted"/>
<evidence type="ECO:0000313" key="2">
    <source>
        <dbReference type="Proteomes" id="UP001234297"/>
    </source>
</evidence>